<proteinExistence type="predicted"/>
<organism evidence="1">
    <name type="scientific">hydrothermal vent metagenome</name>
    <dbReference type="NCBI Taxonomy" id="652676"/>
    <lineage>
        <taxon>unclassified sequences</taxon>
        <taxon>metagenomes</taxon>
        <taxon>ecological metagenomes</taxon>
    </lineage>
</organism>
<evidence type="ECO:0000313" key="1">
    <source>
        <dbReference type="EMBL" id="VAW91160.1"/>
    </source>
</evidence>
<sequence>MAKKTDTVELQLITVELGNGQRGIFVGTPLVITECAHSRDEINGIWFSNIQNIPKNITVEQLTSEVNEQIKNSIKTVH</sequence>
<accession>A0A3B0ZPN0</accession>
<name>A0A3B0ZPN0_9ZZZZ</name>
<gene>
    <name evidence="1" type="ORF">MNBD_GAMMA22-2652</name>
</gene>
<reference evidence="1" key="1">
    <citation type="submission" date="2018-06" db="EMBL/GenBank/DDBJ databases">
        <authorList>
            <person name="Zhirakovskaya E."/>
        </authorList>
    </citation>
    <scope>NUCLEOTIDE SEQUENCE</scope>
</reference>
<dbReference type="AlphaFoldDB" id="A0A3B0ZPN0"/>
<protein>
    <submittedName>
        <fullName evidence="1">Uncharacterized protein</fullName>
    </submittedName>
</protein>
<dbReference type="EMBL" id="UOFS01000006">
    <property type="protein sequence ID" value="VAW91160.1"/>
    <property type="molecule type" value="Genomic_DNA"/>
</dbReference>